<dbReference type="GO" id="GO:0005524">
    <property type="term" value="F:ATP binding"/>
    <property type="evidence" value="ECO:0007669"/>
    <property type="project" value="UniProtKB-KW"/>
</dbReference>
<dbReference type="Gene3D" id="3.30.565.10">
    <property type="entry name" value="Histidine kinase-like ATPase, C-terminal domain"/>
    <property type="match status" value="1"/>
</dbReference>
<dbReference type="Gene3D" id="1.20.120.620">
    <property type="entry name" value="Backbone structure of the membrane domain of e. Coli histidine kinase receptor kdpd"/>
    <property type="match status" value="1"/>
</dbReference>
<dbReference type="SMART" id="SM00387">
    <property type="entry name" value="HATPase_c"/>
    <property type="match status" value="1"/>
</dbReference>
<evidence type="ECO:0000256" key="10">
    <source>
        <dbReference type="ARBA" id="ARBA00022989"/>
    </source>
</evidence>
<sequence length="531" mass="57404">MARRLAKVGARPAGTSTRIAARVRAKLALHRFPQTGVLPLGASLLCVGLVTAGLLLLDQPRALSLAPISYLIPVIIAATQWGIWPATLASIASTGAIDFFFTTPRYSFWIDDPQEVVDLLLFLTVALVSGNLASRLRRETETLRQREKEIAYLYEFSRLLAACFTISDLISAIQNYLSRTLGQQAVFFAATADGRFEPPEAGSVPSVVQESVGSVSATIGTPSHAIIDNSTQNIWLLRTVCSETAVHGLVAVNIGHGSHKVDAKTRRFEAMLEEVSLTLQRLDIEKAMEDARLHLQAQLLRDAFHGTLSHELCSPLAAIQGSASVLETMPLVRQDNRIRSLVEGMSDEVAQLEGFIKNLLSATRVIAGGVIPRLEWADPRDIVNAAVRGRVRRLAAHKVEIEFADDLPLINVDSGLIEESCGQLLENAAKYSPSGSTVSIDTRAEHGRVILSISDQGVGITPDEQQQLGRRSFRSQRHQATIPGSGLGFWIASTFVRANGGTIDISSRGQGQGTKASIALPAPRELTGFSQ</sequence>
<keyword evidence="11" id="KW-0902">Two-component regulatory system</keyword>
<evidence type="ECO:0000256" key="8">
    <source>
        <dbReference type="ARBA" id="ARBA00022777"/>
    </source>
</evidence>
<keyword evidence="12 13" id="KW-0472">Membrane</keyword>
<protein>
    <recommendedName>
        <fullName evidence="3">histidine kinase</fullName>
        <ecNumber evidence="3">2.7.13.3</ecNumber>
    </recommendedName>
</protein>
<keyword evidence="10 13" id="KW-1133">Transmembrane helix</keyword>
<gene>
    <name evidence="15" type="ORF">SAMN05443248_7007</name>
</gene>
<dbReference type="SUPFAM" id="SSF55874">
    <property type="entry name" value="ATPase domain of HSP90 chaperone/DNA topoisomerase II/histidine kinase"/>
    <property type="match status" value="1"/>
</dbReference>
<evidence type="ECO:0000256" key="11">
    <source>
        <dbReference type="ARBA" id="ARBA00023012"/>
    </source>
</evidence>
<evidence type="ECO:0000259" key="14">
    <source>
        <dbReference type="PROSITE" id="PS50109"/>
    </source>
</evidence>
<accession>A0A1M5X5Y1</accession>
<evidence type="ECO:0000256" key="9">
    <source>
        <dbReference type="ARBA" id="ARBA00022840"/>
    </source>
</evidence>
<feature type="transmembrane region" description="Helical" evidence="13">
    <location>
        <begin position="37"/>
        <end position="57"/>
    </location>
</feature>
<dbReference type="Pfam" id="PF13493">
    <property type="entry name" value="DUF4118"/>
    <property type="match status" value="1"/>
</dbReference>
<evidence type="ECO:0000256" key="7">
    <source>
        <dbReference type="ARBA" id="ARBA00022741"/>
    </source>
</evidence>
<keyword evidence="8 15" id="KW-0418">Kinase</keyword>
<dbReference type="InterPro" id="IPR004358">
    <property type="entry name" value="Sig_transdc_His_kin-like_C"/>
</dbReference>
<dbReference type="Pfam" id="PF00512">
    <property type="entry name" value="HisKA"/>
    <property type="match status" value="1"/>
</dbReference>
<dbReference type="EC" id="2.7.13.3" evidence="3"/>
<evidence type="ECO:0000256" key="2">
    <source>
        <dbReference type="ARBA" id="ARBA00004141"/>
    </source>
</evidence>
<dbReference type="InterPro" id="IPR025201">
    <property type="entry name" value="KdpD_TM"/>
</dbReference>
<dbReference type="Gene3D" id="1.10.287.130">
    <property type="match status" value="1"/>
</dbReference>
<dbReference type="Proteomes" id="UP000189796">
    <property type="component" value="Chromosome I"/>
</dbReference>
<proteinExistence type="predicted"/>
<dbReference type="PROSITE" id="PS50109">
    <property type="entry name" value="HIS_KIN"/>
    <property type="match status" value="1"/>
</dbReference>
<dbReference type="InterPro" id="IPR052023">
    <property type="entry name" value="Histidine_kinase_KdpD"/>
</dbReference>
<dbReference type="InterPro" id="IPR036890">
    <property type="entry name" value="HATPase_C_sf"/>
</dbReference>
<feature type="transmembrane region" description="Helical" evidence="13">
    <location>
        <begin position="69"/>
        <end position="96"/>
    </location>
</feature>
<dbReference type="SUPFAM" id="SSF47384">
    <property type="entry name" value="Homodimeric domain of signal transducing histidine kinase"/>
    <property type="match status" value="1"/>
</dbReference>
<dbReference type="PANTHER" id="PTHR45569:SF1">
    <property type="entry name" value="SENSOR PROTEIN KDPD"/>
    <property type="match status" value="1"/>
</dbReference>
<dbReference type="InterPro" id="IPR038318">
    <property type="entry name" value="KdpD_sf"/>
</dbReference>
<keyword evidence="6 13" id="KW-0812">Transmembrane</keyword>
<evidence type="ECO:0000256" key="6">
    <source>
        <dbReference type="ARBA" id="ARBA00022692"/>
    </source>
</evidence>
<dbReference type="Pfam" id="PF02518">
    <property type="entry name" value="HATPase_c"/>
    <property type="match status" value="1"/>
</dbReference>
<dbReference type="EMBL" id="LT670817">
    <property type="protein sequence ID" value="SHH94613.1"/>
    <property type="molecule type" value="Genomic_DNA"/>
</dbReference>
<dbReference type="CDD" id="cd00082">
    <property type="entry name" value="HisKA"/>
    <property type="match status" value="1"/>
</dbReference>
<dbReference type="AlphaFoldDB" id="A0A1M5X5Y1"/>
<comment type="subcellular location">
    <subcellularLocation>
        <location evidence="2">Membrane</location>
        <topology evidence="2">Multi-pass membrane protein</topology>
    </subcellularLocation>
</comment>
<dbReference type="PRINTS" id="PR00344">
    <property type="entry name" value="BCTRLSENSOR"/>
</dbReference>
<dbReference type="SMART" id="SM00388">
    <property type="entry name" value="HisKA"/>
    <property type="match status" value="1"/>
</dbReference>
<feature type="domain" description="Histidine kinase" evidence="14">
    <location>
        <begin position="307"/>
        <end position="524"/>
    </location>
</feature>
<evidence type="ECO:0000256" key="3">
    <source>
        <dbReference type="ARBA" id="ARBA00012438"/>
    </source>
</evidence>
<keyword evidence="9" id="KW-0067">ATP-binding</keyword>
<evidence type="ECO:0000313" key="15">
    <source>
        <dbReference type="EMBL" id="SHH94613.1"/>
    </source>
</evidence>
<evidence type="ECO:0000256" key="5">
    <source>
        <dbReference type="ARBA" id="ARBA00022679"/>
    </source>
</evidence>
<dbReference type="GO" id="GO:0000155">
    <property type="term" value="F:phosphorelay sensor kinase activity"/>
    <property type="evidence" value="ECO:0007669"/>
    <property type="project" value="InterPro"/>
</dbReference>
<dbReference type="InterPro" id="IPR003594">
    <property type="entry name" value="HATPase_dom"/>
</dbReference>
<dbReference type="PANTHER" id="PTHR45569">
    <property type="entry name" value="SENSOR PROTEIN KDPD"/>
    <property type="match status" value="1"/>
</dbReference>
<evidence type="ECO:0000313" key="16">
    <source>
        <dbReference type="Proteomes" id="UP000189796"/>
    </source>
</evidence>
<keyword evidence="4" id="KW-0597">Phosphoprotein</keyword>
<organism evidence="15 16">
    <name type="scientific">Bradyrhizobium erythrophlei</name>
    <dbReference type="NCBI Taxonomy" id="1437360"/>
    <lineage>
        <taxon>Bacteria</taxon>
        <taxon>Pseudomonadati</taxon>
        <taxon>Pseudomonadota</taxon>
        <taxon>Alphaproteobacteria</taxon>
        <taxon>Hyphomicrobiales</taxon>
        <taxon>Nitrobacteraceae</taxon>
        <taxon>Bradyrhizobium</taxon>
    </lineage>
</organism>
<comment type="catalytic activity">
    <reaction evidence="1">
        <text>ATP + protein L-histidine = ADP + protein N-phospho-L-histidine.</text>
        <dbReference type="EC" id="2.7.13.3"/>
    </reaction>
</comment>
<dbReference type="GO" id="GO:0005886">
    <property type="term" value="C:plasma membrane"/>
    <property type="evidence" value="ECO:0007669"/>
    <property type="project" value="TreeGrafter"/>
</dbReference>
<dbReference type="InterPro" id="IPR003661">
    <property type="entry name" value="HisK_dim/P_dom"/>
</dbReference>
<dbReference type="InterPro" id="IPR036097">
    <property type="entry name" value="HisK_dim/P_sf"/>
</dbReference>
<dbReference type="InterPro" id="IPR005467">
    <property type="entry name" value="His_kinase_dom"/>
</dbReference>
<dbReference type="Gene3D" id="3.30.450.40">
    <property type="match status" value="1"/>
</dbReference>
<keyword evidence="5" id="KW-0808">Transferase</keyword>
<evidence type="ECO:0000256" key="4">
    <source>
        <dbReference type="ARBA" id="ARBA00022553"/>
    </source>
</evidence>
<dbReference type="InterPro" id="IPR029016">
    <property type="entry name" value="GAF-like_dom_sf"/>
</dbReference>
<reference evidence="15 16" key="1">
    <citation type="submission" date="2016-11" db="EMBL/GenBank/DDBJ databases">
        <authorList>
            <person name="Jaros S."/>
            <person name="Januszkiewicz K."/>
            <person name="Wedrychowicz H."/>
        </authorList>
    </citation>
    <scope>NUCLEOTIDE SEQUENCE [LARGE SCALE GENOMIC DNA]</scope>
    <source>
        <strain evidence="15 16">GAS138</strain>
    </source>
</reference>
<evidence type="ECO:0000256" key="12">
    <source>
        <dbReference type="ARBA" id="ARBA00023136"/>
    </source>
</evidence>
<keyword evidence="7" id="KW-0547">Nucleotide-binding</keyword>
<evidence type="ECO:0000256" key="13">
    <source>
        <dbReference type="SAM" id="Phobius"/>
    </source>
</evidence>
<evidence type="ECO:0000256" key="1">
    <source>
        <dbReference type="ARBA" id="ARBA00000085"/>
    </source>
</evidence>
<name>A0A1M5X5Y1_9BRAD</name>